<evidence type="ECO:0000256" key="1">
    <source>
        <dbReference type="ARBA" id="ARBA00004123"/>
    </source>
</evidence>
<organism evidence="7 8">
    <name type="scientific">Zopfia rhizophila CBS 207.26</name>
    <dbReference type="NCBI Taxonomy" id="1314779"/>
    <lineage>
        <taxon>Eukaryota</taxon>
        <taxon>Fungi</taxon>
        <taxon>Dikarya</taxon>
        <taxon>Ascomycota</taxon>
        <taxon>Pezizomycotina</taxon>
        <taxon>Dothideomycetes</taxon>
        <taxon>Dothideomycetes incertae sedis</taxon>
        <taxon>Zopfiaceae</taxon>
        <taxon>Zopfia</taxon>
    </lineage>
</organism>
<dbReference type="Gene3D" id="1.10.10.10">
    <property type="entry name" value="Winged helix-like DNA-binding domain superfamily/Winged helix DNA-binding domain"/>
    <property type="match status" value="1"/>
</dbReference>
<protein>
    <submittedName>
        <fullName evidence="7">Homologous-pairing protein-like protein 2</fullName>
    </submittedName>
</protein>
<dbReference type="Pfam" id="PF07106">
    <property type="entry name" value="WHD_TBPIP"/>
    <property type="match status" value="1"/>
</dbReference>
<keyword evidence="4" id="KW-0539">Nucleus</keyword>
<keyword evidence="5" id="KW-0469">Meiosis</keyword>
<evidence type="ECO:0000256" key="3">
    <source>
        <dbReference type="ARBA" id="ARBA00023172"/>
    </source>
</evidence>
<dbReference type="Proteomes" id="UP000800200">
    <property type="component" value="Unassembled WGS sequence"/>
</dbReference>
<dbReference type="OrthoDB" id="272266at2759"/>
<evidence type="ECO:0000256" key="4">
    <source>
        <dbReference type="ARBA" id="ARBA00023242"/>
    </source>
</evidence>
<dbReference type="GO" id="GO:0007129">
    <property type="term" value="P:homologous chromosome pairing at meiosis"/>
    <property type="evidence" value="ECO:0007669"/>
    <property type="project" value="TreeGrafter"/>
</dbReference>
<dbReference type="GO" id="GO:0003690">
    <property type="term" value="F:double-stranded DNA binding"/>
    <property type="evidence" value="ECO:0007669"/>
    <property type="project" value="TreeGrafter"/>
</dbReference>
<dbReference type="GO" id="GO:0120230">
    <property type="term" value="F:recombinase activator activity"/>
    <property type="evidence" value="ECO:0007669"/>
    <property type="project" value="TreeGrafter"/>
</dbReference>
<feature type="domain" description="Homologous-pairing protein 2 winged helix" evidence="6">
    <location>
        <begin position="15"/>
        <end position="76"/>
    </location>
</feature>
<reference evidence="7" key="1">
    <citation type="journal article" date="2020" name="Stud. Mycol.">
        <title>101 Dothideomycetes genomes: a test case for predicting lifestyles and emergence of pathogens.</title>
        <authorList>
            <person name="Haridas S."/>
            <person name="Albert R."/>
            <person name="Binder M."/>
            <person name="Bloem J."/>
            <person name="Labutti K."/>
            <person name="Salamov A."/>
            <person name="Andreopoulos B."/>
            <person name="Baker S."/>
            <person name="Barry K."/>
            <person name="Bills G."/>
            <person name="Bluhm B."/>
            <person name="Cannon C."/>
            <person name="Castanera R."/>
            <person name="Culley D."/>
            <person name="Daum C."/>
            <person name="Ezra D."/>
            <person name="Gonzalez J."/>
            <person name="Henrissat B."/>
            <person name="Kuo A."/>
            <person name="Liang C."/>
            <person name="Lipzen A."/>
            <person name="Lutzoni F."/>
            <person name="Magnuson J."/>
            <person name="Mondo S."/>
            <person name="Nolan M."/>
            <person name="Ohm R."/>
            <person name="Pangilinan J."/>
            <person name="Park H.-J."/>
            <person name="Ramirez L."/>
            <person name="Alfaro M."/>
            <person name="Sun H."/>
            <person name="Tritt A."/>
            <person name="Yoshinaga Y."/>
            <person name="Zwiers L.-H."/>
            <person name="Turgeon B."/>
            <person name="Goodwin S."/>
            <person name="Spatafora J."/>
            <person name="Crous P."/>
            <person name="Grigoriev I."/>
        </authorList>
    </citation>
    <scope>NUCLEOTIDE SEQUENCE</scope>
    <source>
        <strain evidence="7">CBS 207.26</strain>
    </source>
</reference>
<evidence type="ECO:0000313" key="7">
    <source>
        <dbReference type="EMBL" id="KAF2176364.1"/>
    </source>
</evidence>
<dbReference type="GO" id="GO:0120231">
    <property type="term" value="C:DNA recombinase auxiliary factor complex"/>
    <property type="evidence" value="ECO:0007669"/>
    <property type="project" value="TreeGrafter"/>
</dbReference>
<dbReference type="InterPro" id="IPR010776">
    <property type="entry name" value="Hop2_WH_dom"/>
</dbReference>
<accession>A0A6A6DA01</accession>
<dbReference type="PANTHER" id="PTHR15938:SF0">
    <property type="entry name" value="HOMOLOGOUS-PAIRING PROTEIN 2 HOMOLOG"/>
    <property type="match status" value="1"/>
</dbReference>
<dbReference type="PANTHER" id="PTHR15938">
    <property type="entry name" value="TBP-1 INTERACTING PROTEIN"/>
    <property type="match status" value="1"/>
</dbReference>
<keyword evidence="8" id="KW-1185">Reference proteome</keyword>
<evidence type="ECO:0000256" key="5">
    <source>
        <dbReference type="ARBA" id="ARBA00023254"/>
    </source>
</evidence>
<gene>
    <name evidence="7" type="ORF">K469DRAFT_607455</name>
</gene>
<name>A0A6A6DA01_9PEZI</name>
<sequence length="213" mass="23583">MAPRKEKAEKVSADEAADTILNYLRSSLRSRPYSATDISANLHNKVTKAAAAKILKDLHERKEIEGRAAGKQIVYHTVQNPNDAISPEQLSAMDAQITQLRTDTVAAQATAKTLRSTLSSLNSTLSTSDLVSSVSTLEAERQDILARLENLKEGNAKKVTKTERDAVDKEWVKWKDVAGRREKISNEMWKLIEDVLPEGVTKGELRESLGLDE</sequence>
<dbReference type="GO" id="GO:0000709">
    <property type="term" value="P:meiotic joint molecule formation"/>
    <property type="evidence" value="ECO:0007669"/>
    <property type="project" value="TreeGrafter"/>
</dbReference>
<comment type="similarity">
    <text evidence="2">Belongs to the HOP2 family.</text>
</comment>
<dbReference type="GO" id="GO:0000794">
    <property type="term" value="C:condensed nuclear chromosome"/>
    <property type="evidence" value="ECO:0007669"/>
    <property type="project" value="TreeGrafter"/>
</dbReference>
<keyword evidence="3" id="KW-0233">DNA recombination</keyword>
<dbReference type="AlphaFoldDB" id="A0A6A6DA01"/>
<proteinExistence type="inferred from homology"/>
<evidence type="ECO:0000259" key="6">
    <source>
        <dbReference type="Pfam" id="PF07106"/>
    </source>
</evidence>
<evidence type="ECO:0000313" key="8">
    <source>
        <dbReference type="Proteomes" id="UP000800200"/>
    </source>
</evidence>
<dbReference type="InterPro" id="IPR036388">
    <property type="entry name" value="WH-like_DNA-bd_sf"/>
</dbReference>
<evidence type="ECO:0000256" key="2">
    <source>
        <dbReference type="ARBA" id="ARBA00007922"/>
    </source>
</evidence>
<dbReference type="EMBL" id="ML994710">
    <property type="protein sequence ID" value="KAF2176364.1"/>
    <property type="molecule type" value="Genomic_DNA"/>
</dbReference>
<comment type="subcellular location">
    <subcellularLocation>
        <location evidence="1">Nucleus</location>
    </subcellularLocation>
</comment>
<dbReference type="GO" id="GO:0010774">
    <property type="term" value="P:meiotic strand invasion involved in reciprocal meiotic recombination"/>
    <property type="evidence" value="ECO:0007669"/>
    <property type="project" value="TreeGrafter"/>
</dbReference>